<gene>
    <name evidence="1" type="ORF">C5C40_16105</name>
</gene>
<accession>A0ABX5A7B1</accession>
<dbReference type="EMBL" id="PSVT01000083">
    <property type="protein sequence ID" value="PPH70511.1"/>
    <property type="molecule type" value="Genomic_DNA"/>
</dbReference>
<evidence type="ECO:0000313" key="1">
    <source>
        <dbReference type="EMBL" id="PPH70511.1"/>
    </source>
</evidence>
<organism evidence="1 2">
    <name type="scientific">Rathayibacter rathayi</name>
    <name type="common">Corynebacterium rathayi</name>
    <dbReference type="NCBI Taxonomy" id="33887"/>
    <lineage>
        <taxon>Bacteria</taxon>
        <taxon>Bacillati</taxon>
        <taxon>Actinomycetota</taxon>
        <taxon>Actinomycetes</taxon>
        <taxon>Micrococcales</taxon>
        <taxon>Microbacteriaceae</taxon>
        <taxon>Rathayibacter</taxon>
    </lineage>
</organism>
<comment type="caution">
    <text evidence="1">The sequence shown here is derived from an EMBL/GenBank/DDBJ whole genome shotgun (WGS) entry which is preliminary data.</text>
</comment>
<dbReference type="Proteomes" id="UP000239698">
    <property type="component" value="Unassembled WGS sequence"/>
</dbReference>
<keyword evidence="2" id="KW-1185">Reference proteome</keyword>
<reference evidence="1 2" key="1">
    <citation type="submission" date="2018-02" db="EMBL/GenBank/DDBJ databases">
        <title>Bacteriophage NCPPB3778 and a type I-E CRISPR drive the evolution of the US Biological Select Agent, Rathayibacter toxicus.</title>
        <authorList>
            <person name="Davis E.W.II."/>
            <person name="Tabima J.F."/>
            <person name="Weisberg A.J."/>
            <person name="Lopes L.D."/>
            <person name="Wiseman M.S."/>
            <person name="Wiseman M.S."/>
            <person name="Pupko T."/>
            <person name="Belcher M.S."/>
            <person name="Sechler A.J."/>
            <person name="Tancos M.A."/>
            <person name="Schroeder B.K."/>
            <person name="Murray T.D."/>
            <person name="Luster D.G."/>
            <person name="Schneider W.L."/>
            <person name="Rogers E."/>
            <person name="Andreote F.D."/>
            <person name="Grunwald N.J."/>
            <person name="Putnam M.L."/>
            <person name="Chang J.H."/>
        </authorList>
    </citation>
    <scope>NUCLEOTIDE SEQUENCE [LARGE SCALE GENOMIC DNA]</scope>
    <source>
        <strain evidence="1 2">AY1D6</strain>
    </source>
</reference>
<dbReference type="RefSeq" id="WP_104275179.1">
    <property type="nucleotide sequence ID" value="NZ_PSVT01000083.1"/>
</dbReference>
<sequence length="180" mass="19874">MADGLHWLGPELDSLPRLLTLAHATLASSGERRDTTWAFTRAALENLVAAALVEVNEPLSDSIVDRSLEDIRRSCSDPSFDVAALAATQLTTPRWLQGRVSKFDNTQLLIQEKSSDTAPWVDYAATEDGTVDVAFQFSIPDRNGSQNGSDDIYITLPTITRSWPSKRTDLRSGVVREWTP</sequence>
<protein>
    <submittedName>
        <fullName evidence="1">Uncharacterized protein</fullName>
    </submittedName>
</protein>
<name>A0ABX5A7B1_RATRA</name>
<proteinExistence type="predicted"/>
<evidence type="ECO:0000313" key="2">
    <source>
        <dbReference type="Proteomes" id="UP000239698"/>
    </source>
</evidence>